<dbReference type="GO" id="GO:0003700">
    <property type="term" value="F:DNA-binding transcription factor activity"/>
    <property type="evidence" value="ECO:0007669"/>
    <property type="project" value="TreeGrafter"/>
</dbReference>
<evidence type="ECO:0000313" key="6">
    <source>
        <dbReference type="Proteomes" id="UP000011200"/>
    </source>
</evidence>
<dbReference type="InterPro" id="IPR000843">
    <property type="entry name" value="HTH_LacI"/>
</dbReference>
<dbReference type="Gene3D" id="1.10.260.40">
    <property type="entry name" value="lambda repressor-like DNA-binding domains"/>
    <property type="match status" value="1"/>
</dbReference>
<dbReference type="GO" id="GO:0000976">
    <property type="term" value="F:transcription cis-regulatory region binding"/>
    <property type="evidence" value="ECO:0007669"/>
    <property type="project" value="TreeGrafter"/>
</dbReference>
<dbReference type="CDD" id="cd01392">
    <property type="entry name" value="HTH_LacI"/>
    <property type="match status" value="1"/>
</dbReference>
<dbReference type="PANTHER" id="PTHR30146:SF153">
    <property type="entry name" value="LACTOSE OPERON REPRESSOR"/>
    <property type="match status" value="1"/>
</dbReference>
<dbReference type="SUPFAM" id="SSF53822">
    <property type="entry name" value="Periplasmic binding protein-like I"/>
    <property type="match status" value="1"/>
</dbReference>
<protein>
    <submittedName>
        <fullName evidence="5">LacI-family protein transcriptional regulator</fullName>
    </submittedName>
</protein>
<dbReference type="SMART" id="SM00354">
    <property type="entry name" value="HTH_LACI"/>
    <property type="match status" value="1"/>
</dbReference>
<dbReference type="PROSITE" id="PS50932">
    <property type="entry name" value="HTH_LACI_2"/>
    <property type="match status" value="1"/>
</dbReference>
<name>A0A2U9Q0C5_MYCSE</name>
<dbReference type="InterPro" id="IPR028082">
    <property type="entry name" value="Peripla_BP_I"/>
</dbReference>
<organism evidence="5 6">
    <name type="scientific">Mycolicibacterium smegmatis (strain MKD8)</name>
    <name type="common">Mycobacterium smegmatis</name>
    <dbReference type="NCBI Taxonomy" id="1214915"/>
    <lineage>
        <taxon>Bacteria</taxon>
        <taxon>Bacillati</taxon>
        <taxon>Actinomycetota</taxon>
        <taxon>Actinomycetes</taxon>
        <taxon>Mycobacteriales</taxon>
        <taxon>Mycobacteriaceae</taxon>
        <taxon>Mycolicibacterium</taxon>
    </lineage>
</organism>
<evidence type="ECO:0000256" key="1">
    <source>
        <dbReference type="ARBA" id="ARBA00023015"/>
    </source>
</evidence>
<keyword evidence="1" id="KW-0805">Transcription regulation</keyword>
<dbReference type="GeneID" id="93461318"/>
<evidence type="ECO:0000256" key="3">
    <source>
        <dbReference type="ARBA" id="ARBA00023163"/>
    </source>
</evidence>
<reference evidence="6" key="2">
    <citation type="submission" date="2018-03" db="EMBL/GenBank/DDBJ databases">
        <authorList>
            <person name="Derbyshire K."/>
            <person name="Gray T.A."/>
            <person name="Champion M."/>
        </authorList>
    </citation>
    <scope>NUCLEOTIDE SEQUENCE [LARGE SCALE GENOMIC DNA]</scope>
    <source>
        <strain evidence="6">MKD8</strain>
    </source>
</reference>
<feature type="domain" description="HTH lacI-type" evidence="4">
    <location>
        <begin position="10"/>
        <end position="64"/>
    </location>
</feature>
<accession>A0A2U9Q0C5</accession>
<keyword evidence="2" id="KW-0238">DNA-binding</keyword>
<evidence type="ECO:0000313" key="5">
    <source>
        <dbReference type="EMBL" id="AWT57510.1"/>
    </source>
</evidence>
<sequence length="333" mass="35249">MAGERGRGRVTLRDVALAANVSTTTVSDSLNGSGSLPEKTRQRVRKIALELGYRPSVAARSLRNGRTGILVIAMLPSDVDAESLWHVDYFMRVMAGAAIEANQRGFFLAVAPAAMQLDVAHDGLIAVDPAEGDPLVESARQRGTPASTVGRTASDAASWVDNDWAGVVGDVLDHLERGGARRPMLIAPDSAASYIGSVEREFVSRCRRHGYAPRSARIAGAFNPAAARAAVRDILDGPDRPDALFVGLDQLALAAELAATDLGLRVPEDLMLVNLGDGAAVALAPVPISVVELHAEEMGRAAVRMLVDQIEQNAEPRHEVVPAHLVVRASSRG</sequence>
<dbReference type="AlphaFoldDB" id="A0A2U9Q0C5"/>
<dbReference type="InterPro" id="IPR010982">
    <property type="entry name" value="Lambda_DNA-bd_dom_sf"/>
</dbReference>
<dbReference type="Pfam" id="PF00356">
    <property type="entry name" value="LacI"/>
    <property type="match status" value="1"/>
</dbReference>
<evidence type="ECO:0000259" key="4">
    <source>
        <dbReference type="PROSITE" id="PS50932"/>
    </source>
</evidence>
<evidence type="ECO:0000256" key="2">
    <source>
        <dbReference type="ARBA" id="ARBA00023125"/>
    </source>
</evidence>
<dbReference type="SUPFAM" id="SSF47413">
    <property type="entry name" value="lambda repressor-like DNA-binding domains"/>
    <property type="match status" value="1"/>
</dbReference>
<dbReference type="EMBL" id="CP027541">
    <property type="protein sequence ID" value="AWT57510.1"/>
    <property type="molecule type" value="Genomic_DNA"/>
</dbReference>
<dbReference type="PANTHER" id="PTHR30146">
    <property type="entry name" value="LACI-RELATED TRANSCRIPTIONAL REPRESSOR"/>
    <property type="match status" value="1"/>
</dbReference>
<dbReference type="Gene3D" id="3.40.50.2300">
    <property type="match status" value="2"/>
</dbReference>
<gene>
    <name evidence="5" type="ORF">D806_065770</name>
</gene>
<keyword evidence="3" id="KW-0804">Transcription</keyword>
<reference evidence="5 6" key="1">
    <citation type="journal article" date="2013" name="Genome Announc.">
        <title>Draft genome sequence of MKD8, a conjugal recipient Mycobacterium smegmatis strain.</title>
        <authorList>
            <person name="Gray T.A."/>
            <person name="Palumbo M.J."/>
            <person name="Derbyshire K.M."/>
        </authorList>
    </citation>
    <scope>NUCLEOTIDE SEQUENCE [LARGE SCALE GENOMIC DNA]</scope>
    <source>
        <strain evidence="5 6">MKD8</strain>
    </source>
</reference>
<dbReference type="Proteomes" id="UP000011200">
    <property type="component" value="Chromosome"/>
</dbReference>
<dbReference type="InterPro" id="IPR046335">
    <property type="entry name" value="LacI/GalR-like_sensor"/>
</dbReference>
<proteinExistence type="predicted"/>
<dbReference type="RefSeq" id="WP_003898114.1">
    <property type="nucleotide sequence ID" value="NZ_CP027541.1"/>
</dbReference>
<dbReference type="Pfam" id="PF13377">
    <property type="entry name" value="Peripla_BP_3"/>
    <property type="match status" value="1"/>
</dbReference>